<comment type="similarity">
    <text evidence="2">Belongs to the AB hydrolase superfamily. Lipase family. Class 3 subfamily.</text>
</comment>
<dbReference type="Gene3D" id="3.40.50.1820">
    <property type="entry name" value="alpha/beta hydrolase"/>
    <property type="match status" value="1"/>
</dbReference>
<dbReference type="InParanoid" id="A0A369J7A1"/>
<sequence>MSLPSFFVLLSFHLLRLGQVPVLTTFFFFSPQSPGRFDPPDIRLNMFAFAPIVLTCFMVITGIRAGPVSRRPSSERRAAALSASQLSDLSPFTQFARAAYCEPEKIEGWKCGQACDALPGFEATLTGGDGDAIQFFFVGHWPQENTVVVAHQGTDPLEIQSVLTDLNLIRGPLDPGLFPGVPSDVSVHTGFRDQHALTADTIFAEVQRLLTITGSKKVITVGHSLGGALAMLSSLSMRLQLPVDISVSSTTFGTPRVGDSEFAAFFDAKIPDFRRVNNDKDLVPIIPGRFLGFVHPQGEIHLLSEGQAVACAGKDNADDEQCQIQAVSNILKGNIIDHLGPYQGVFIGGPFCF</sequence>
<keyword evidence="5" id="KW-0812">Transmembrane</keyword>
<evidence type="ECO:0000256" key="3">
    <source>
        <dbReference type="ARBA" id="ARBA00047591"/>
    </source>
</evidence>
<evidence type="ECO:0000313" key="7">
    <source>
        <dbReference type="EMBL" id="RDB17931.1"/>
    </source>
</evidence>
<evidence type="ECO:0000313" key="8">
    <source>
        <dbReference type="Proteomes" id="UP000076154"/>
    </source>
</evidence>
<keyword evidence="5" id="KW-1133">Transmembrane helix</keyword>
<dbReference type="PANTHER" id="PTHR45856">
    <property type="entry name" value="ALPHA/BETA-HYDROLASES SUPERFAMILY PROTEIN"/>
    <property type="match status" value="1"/>
</dbReference>
<comment type="catalytic activity">
    <reaction evidence="4">
        <text>a monoacylglycerol + H2O = glycerol + a fatty acid + H(+)</text>
        <dbReference type="Rhea" id="RHEA:15245"/>
        <dbReference type="ChEBI" id="CHEBI:15377"/>
        <dbReference type="ChEBI" id="CHEBI:15378"/>
        <dbReference type="ChEBI" id="CHEBI:17408"/>
        <dbReference type="ChEBI" id="CHEBI:17754"/>
        <dbReference type="ChEBI" id="CHEBI:28868"/>
    </reaction>
</comment>
<evidence type="ECO:0000256" key="1">
    <source>
        <dbReference type="ARBA" id="ARBA00023157"/>
    </source>
</evidence>
<comment type="catalytic activity">
    <reaction evidence="3">
        <text>a diacylglycerol + H2O = a monoacylglycerol + a fatty acid + H(+)</text>
        <dbReference type="Rhea" id="RHEA:32731"/>
        <dbReference type="ChEBI" id="CHEBI:15377"/>
        <dbReference type="ChEBI" id="CHEBI:15378"/>
        <dbReference type="ChEBI" id="CHEBI:17408"/>
        <dbReference type="ChEBI" id="CHEBI:18035"/>
        <dbReference type="ChEBI" id="CHEBI:28868"/>
    </reaction>
</comment>
<dbReference type="Pfam" id="PF01764">
    <property type="entry name" value="Lipase_3"/>
    <property type="match status" value="1"/>
</dbReference>
<organism evidence="7 8">
    <name type="scientific">Hypsizygus marmoreus</name>
    <name type="common">White beech mushroom</name>
    <name type="synonym">Agaricus marmoreus</name>
    <dbReference type="NCBI Taxonomy" id="39966"/>
    <lineage>
        <taxon>Eukaryota</taxon>
        <taxon>Fungi</taxon>
        <taxon>Dikarya</taxon>
        <taxon>Basidiomycota</taxon>
        <taxon>Agaricomycotina</taxon>
        <taxon>Agaricomycetes</taxon>
        <taxon>Agaricomycetidae</taxon>
        <taxon>Agaricales</taxon>
        <taxon>Tricholomatineae</taxon>
        <taxon>Lyophyllaceae</taxon>
        <taxon>Hypsizygus</taxon>
    </lineage>
</organism>
<comment type="caution">
    <text evidence="7">The sequence shown here is derived from an EMBL/GenBank/DDBJ whole genome shotgun (WGS) entry which is preliminary data.</text>
</comment>
<name>A0A369J7A1_HYPMA</name>
<dbReference type="InterPro" id="IPR002921">
    <property type="entry name" value="Fungal_lipase-type"/>
</dbReference>
<protein>
    <submittedName>
        <fullName evidence="7">Lipase</fullName>
    </submittedName>
</protein>
<feature type="domain" description="Fungal lipase-type" evidence="6">
    <location>
        <begin position="148"/>
        <end position="289"/>
    </location>
</feature>
<dbReference type="InterPro" id="IPR051218">
    <property type="entry name" value="Sec_MonoDiacylglyc_Lipase"/>
</dbReference>
<dbReference type="GO" id="GO:0006629">
    <property type="term" value="P:lipid metabolic process"/>
    <property type="evidence" value="ECO:0007669"/>
    <property type="project" value="InterPro"/>
</dbReference>
<evidence type="ECO:0000256" key="4">
    <source>
        <dbReference type="ARBA" id="ARBA00048461"/>
    </source>
</evidence>
<dbReference type="SUPFAM" id="SSF53474">
    <property type="entry name" value="alpha/beta-Hydrolases"/>
    <property type="match status" value="1"/>
</dbReference>
<feature type="transmembrane region" description="Helical" evidence="5">
    <location>
        <begin position="42"/>
        <end position="63"/>
    </location>
</feature>
<dbReference type="InterPro" id="IPR029058">
    <property type="entry name" value="AB_hydrolase_fold"/>
</dbReference>
<gene>
    <name evidence="7" type="primary">LIP_5</name>
    <name evidence="7" type="ORF">Hypma_000682</name>
</gene>
<dbReference type="EMBL" id="LUEZ02000107">
    <property type="protein sequence ID" value="RDB17931.1"/>
    <property type="molecule type" value="Genomic_DNA"/>
</dbReference>
<keyword evidence="8" id="KW-1185">Reference proteome</keyword>
<dbReference type="OrthoDB" id="426718at2759"/>
<reference evidence="7" key="1">
    <citation type="submission" date="2018-04" db="EMBL/GenBank/DDBJ databases">
        <title>Whole genome sequencing of Hypsizygus marmoreus.</title>
        <authorList>
            <person name="Choi I.-G."/>
            <person name="Min B."/>
            <person name="Kim J.-G."/>
            <person name="Kim S."/>
            <person name="Oh Y.-L."/>
            <person name="Kong W.-S."/>
            <person name="Park H."/>
            <person name="Jeong J."/>
            <person name="Song E.-S."/>
        </authorList>
    </citation>
    <scope>NUCLEOTIDE SEQUENCE [LARGE SCALE GENOMIC DNA]</scope>
    <source>
        <strain evidence="7">51987-8</strain>
    </source>
</reference>
<dbReference type="AlphaFoldDB" id="A0A369J7A1"/>
<dbReference type="PANTHER" id="PTHR45856:SF24">
    <property type="entry name" value="FUNGAL LIPASE-LIKE DOMAIN-CONTAINING PROTEIN"/>
    <property type="match status" value="1"/>
</dbReference>
<proteinExistence type="inferred from homology"/>
<evidence type="ECO:0000259" key="6">
    <source>
        <dbReference type="Pfam" id="PF01764"/>
    </source>
</evidence>
<keyword evidence="5" id="KW-0472">Membrane</keyword>
<evidence type="ECO:0000256" key="5">
    <source>
        <dbReference type="SAM" id="Phobius"/>
    </source>
</evidence>
<keyword evidence="1" id="KW-1015">Disulfide bond</keyword>
<dbReference type="Proteomes" id="UP000076154">
    <property type="component" value="Unassembled WGS sequence"/>
</dbReference>
<dbReference type="CDD" id="cd00519">
    <property type="entry name" value="Lipase_3"/>
    <property type="match status" value="1"/>
</dbReference>
<accession>A0A369J7A1</accession>
<evidence type="ECO:0000256" key="2">
    <source>
        <dbReference type="ARBA" id="ARBA00043996"/>
    </source>
</evidence>